<dbReference type="PROSITE" id="PS51845">
    <property type="entry name" value="PDEASE_I_2"/>
    <property type="match status" value="1"/>
</dbReference>
<sequence length="371" mass="39709">MKEHFESISKYRIRRSAAGFHFRDDPDDMWHCLRIIVKAADLSHACVEWHQHYLWSCLIQEEFYQQGEEEKSLGQPISPLCDRESHMSFAKSQKGFLEFVVAPLFTELKETEPSSQVAHCLENLWTNKEHWTQLEQSGEYVRFPSFADKYREKRRAELRAGGGLKAMWLYVNRLAAERNQQPSPRFQQHGSNSRTSNPTSTSLSNSGEATQILYKGGQFGELAVDEQNAAPNAGSAFGSAVGTAAVGGPSSTNFNLGAVGLVNGPVLAGPTLSGLSVSGISLSLSGPASGGPASGCHSNGGGSGPPTSGGSGPPITGGSGPPVSSLPISASVFVSAAGPSARCGEDMSSSEVTDSKMRRAVRWDLEEEEEG</sequence>
<comment type="caution">
    <text evidence="5">The sequence shown here is derived from an EMBL/GenBank/DDBJ whole genome shotgun (WGS) entry which is preliminary data.</text>
</comment>
<feature type="compositionally biased region" description="Basic and acidic residues" evidence="3">
    <location>
        <begin position="353"/>
        <end position="364"/>
    </location>
</feature>
<protein>
    <submittedName>
        <fullName evidence="5">Phosphodiesterase</fullName>
    </submittedName>
</protein>
<keyword evidence="6" id="KW-1185">Reference proteome</keyword>
<dbReference type="Pfam" id="PF00233">
    <property type="entry name" value="PDEase_I"/>
    <property type="match status" value="1"/>
</dbReference>
<evidence type="ECO:0000313" key="5">
    <source>
        <dbReference type="EMBL" id="EZG66560.1"/>
    </source>
</evidence>
<keyword evidence="1" id="KW-0479">Metal-binding</keyword>
<feature type="region of interest" description="Disordered" evidence="3">
    <location>
        <begin position="179"/>
        <end position="206"/>
    </location>
</feature>
<feature type="domain" description="PDEase" evidence="4">
    <location>
        <begin position="1"/>
        <end position="138"/>
    </location>
</feature>
<dbReference type="GO" id="GO:0004114">
    <property type="term" value="F:3',5'-cyclic-nucleotide phosphodiesterase activity"/>
    <property type="evidence" value="ECO:0007669"/>
    <property type="project" value="InterPro"/>
</dbReference>
<feature type="compositionally biased region" description="Gly residues" evidence="3">
    <location>
        <begin position="288"/>
        <end position="320"/>
    </location>
</feature>
<dbReference type="Gene3D" id="1.10.1300.10">
    <property type="entry name" value="3'5'-cyclic nucleotide phosphodiesterase, catalytic domain"/>
    <property type="match status" value="1"/>
</dbReference>
<accession>A0A023B6I4</accession>
<evidence type="ECO:0000256" key="3">
    <source>
        <dbReference type="SAM" id="MobiDB-lite"/>
    </source>
</evidence>
<feature type="compositionally biased region" description="Low complexity" evidence="3">
    <location>
        <begin position="191"/>
        <end position="206"/>
    </location>
</feature>
<dbReference type="GO" id="GO:0046872">
    <property type="term" value="F:metal ion binding"/>
    <property type="evidence" value="ECO:0007669"/>
    <property type="project" value="UniProtKB-KW"/>
</dbReference>
<dbReference type="InterPro" id="IPR002073">
    <property type="entry name" value="PDEase_catalytic_dom"/>
</dbReference>
<dbReference type="SUPFAM" id="SSF109604">
    <property type="entry name" value="HD-domain/PDEase-like"/>
    <property type="match status" value="1"/>
</dbReference>
<organism evidence="5 6">
    <name type="scientific">Gregarina niphandrodes</name>
    <name type="common">Septate eugregarine</name>
    <dbReference type="NCBI Taxonomy" id="110365"/>
    <lineage>
        <taxon>Eukaryota</taxon>
        <taxon>Sar</taxon>
        <taxon>Alveolata</taxon>
        <taxon>Apicomplexa</taxon>
        <taxon>Conoidasida</taxon>
        <taxon>Gregarinasina</taxon>
        <taxon>Eugregarinorida</taxon>
        <taxon>Gregarinidae</taxon>
        <taxon>Gregarina</taxon>
    </lineage>
</organism>
<keyword evidence="2" id="KW-0378">Hydrolase</keyword>
<dbReference type="VEuPathDB" id="CryptoDB:GNI_079300"/>
<feature type="region of interest" description="Disordered" evidence="3">
    <location>
        <begin position="339"/>
        <end position="371"/>
    </location>
</feature>
<dbReference type="EMBL" id="AFNH02000593">
    <property type="protein sequence ID" value="EZG66560.1"/>
    <property type="molecule type" value="Genomic_DNA"/>
</dbReference>
<dbReference type="PANTHER" id="PTHR11347">
    <property type="entry name" value="CYCLIC NUCLEOTIDE PHOSPHODIESTERASE"/>
    <property type="match status" value="1"/>
</dbReference>
<dbReference type="InterPro" id="IPR036971">
    <property type="entry name" value="PDEase_catalytic_dom_sf"/>
</dbReference>
<dbReference type="GeneID" id="22912889"/>
<dbReference type="RefSeq" id="XP_011130602.1">
    <property type="nucleotide sequence ID" value="XM_011132300.1"/>
</dbReference>
<dbReference type="GO" id="GO:0007165">
    <property type="term" value="P:signal transduction"/>
    <property type="evidence" value="ECO:0007669"/>
    <property type="project" value="InterPro"/>
</dbReference>
<gene>
    <name evidence="5" type="ORF">GNI_079300</name>
</gene>
<dbReference type="AlphaFoldDB" id="A0A023B6I4"/>
<dbReference type="eggNOG" id="KOG3688">
    <property type="taxonomic scope" value="Eukaryota"/>
</dbReference>
<dbReference type="Proteomes" id="UP000019763">
    <property type="component" value="Unassembled WGS sequence"/>
</dbReference>
<feature type="compositionally biased region" description="Polar residues" evidence="3">
    <location>
        <begin position="179"/>
        <end position="190"/>
    </location>
</feature>
<evidence type="ECO:0000256" key="2">
    <source>
        <dbReference type="ARBA" id="ARBA00022801"/>
    </source>
</evidence>
<evidence type="ECO:0000259" key="4">
    <source>
        <dbReference type="PROSITE" id="PS51845"/>
    </source>
</evidence>
<name>A0A023B6I4_GRENI</name>
<reference evidence="5" key="1">
    <citation type="submission" date="2013-12" db="EMBL/GenBank/DDBJ databases">
        <authorList>
            <person name="Omoto C.K."/>
            <person name="Sibley D."/>
            <person name="Venepally P."/>
            <person name="Hadjithomas M."/>
            <person name="Karamycheva S."/>
            <person name="Brunk B."/>
            <person name="Roos D."/>
            <person name="Caler E."/>
            <person name="Lorenzi H."/>
        </authorList>
    </citation>
    <scope>NUCLEOTIDE SEQUENCE</scope>
</reference>
<proteinExistence type="predicted"/>
<feature type="region of interest" description="Disordered" evidence="3">
    <location>
        <begin position="286"/>
        <end position="324"/>
    </location>
</feature>
<evidence type="ECO:0000313" key="6">
    <source>
        <dbReference type="Proteomes" id="UP000019763"/>
    </source>
</evidence>
<dbReference type="OrthoDB" id="330125at2759"/>
<evidence type="ECO:0000256" key="1">
    <source>
        <dbReference type="ARBA" id="ARBA00022723"/>
    </source>
</evidence>